<feature type="domain" description="Tripartite ATP-independent periplasmic transporters DctQ component" evidence="8">
    <location>
        <begin position="11"/>
        <end position="144"/>
    </location>
</feature>
<dbReference type="Proteomes" id="UP001148313">
    <property type="component" value="Unassembled WGS sequence"/>
</dbReference>
<comment type="caution">
    <text evidence="9">The sequence shown here is derived from an EMBL/GenBank/DDBJ whole genome shotgun (WGS) entry which is preliminary data.</text>
</comment>
<feature type="transmembrane region" description="Helical" evidence="7">
    <location>
        <begin position="79"/>
        <end position="101"/>
    </location>
</feature>
<keyword evidence="7" id="KW-0997">Cell inner membrane</keyword>
<keyword evidence="3" id="KW-1003">Cell membrane</keyword>
<evidence type="ECO:0000256" key="4">
    <source>
        <dbReference type="ARBA" id="ARBA00022692"/>
    </source>
</evidence>
<evidence type="ECO:0000256" key="3">
    <source>
        <dbReference type="ARBA" id="ARBA00022475"/>
    </source>
</evidence>
<evidence type="ECO:0000256" key="6">
    <source>
        <dbReference type="ARBA" id="ARBA00023136"/>
    </source>
</evidence>
<organism evidence="9 10">
    <name type="scientific">Hoeflea poritis</name>
    <dbReference type="NCBI Taxonomy" id="2993659"/>
    <lineage>
        <taxon>Bacteria</taxon>
        <taxon>Pseudomonadati</taxon>
        <taxon>Pseudomonadota</taxon>
        <taxon>Alphaproteobacteria</taxon>
        <taxon>Hyphomicrobiales</taxon>
        <taxon>Rhizobiaceae</taxon>
        <taxon>Hoeflea</taxon>
    </lineage>
</organism>
<comment type="subunit">
    <text evidence="7">The complex comprises the extracytoplasmic solute receptor protein and the two transmembrane proteins.</text>
</comment>
<dbReference type="Pfam" id="PF04290">
    <property type="entry name" value="DctQ"/>
    <property type="match status" value="1"/>
</dbReference>
<keyword evidence="6 7" id="KW-0472">Membrane</keyword>
<evidence type="ECO:0000313" key="10">
    <source>
        <dbReference type="Proteomes" id="UP001148313"/>
    </source>
</evidence>
<gene>
    <name evidence="9" type="ORF">OOZ53_24445</name>
</gene>
<evidence type="ECO:0000259" key="8">
    <source>
        <dbReference type="Pfam" id="PF04290"/>
    </source>
</evidence>
<evidence type="ECO:0000313" key="9">
    <source>
        <dbReference type="EMBL" id="MDA4848530.1"/>
    </source>
</evidence>
<comment type="function">
    <text evidence="7">Part of the tripartite ATP-independent periplasmic (TRAP) transport system.</text>
</comment>
<keyword evidence="10" id="KW-1185">Reference proteome</keyword>
<sequence>MAVATLATAVMVVHVAADTLSRQLLNSPLPGTIEIVSHFYMTAIVFLGFAEVQRRREHATVEISSHIFNSRKTQAAIQFFAGSVSLLLVALLCFASSEIAIEQTQRGEAVPVMTTYLVVWPTRWFVVVGFATFAFVLAGQLLRPSSTPPHQ</sequence>
<name>A0ABT4VV08_9HYPH</name>
<evidence type="ECO:0000256" key="1">
    <source>
        <dbReference type="ARBA" id="ARBA00004651"/>
    </source>
</evidence>
<evidence type="ECO:0000256" key="7">
    <source>
        <dbReference type="RuleBase" id="RU369079"/>
    </source>
</evidence>
<keyword evidence="5 7" id="KW-1133">Transmembrane helix</keyword>
<evidence type="ECO:0000256" key="2">
    <source>
        <dbReference type="ARBA" id="ARBA00022448"/>
    </source>
</evidence>
<proteinExistence type="inferred from homology"/>
<comment type="similarity">
    <text evidence="7">Belongs to the TRAP transporter small permease family.</text>
</comment>
<feature type="transmembrane region" description="Helical" evidence="7">
    <location>
        <begin position="33"/>
        <end position="50"/>
    </location>
</feature>
<dbReference type="EMBL" id="JAPJZH010000024">
    <property type="protein sequence ID" value="MDA4848530.1"/>
    <property type="molecule type" value="Genomic_DNA"/>
</dbReference>
<keyword evidence="4 7" id="KW-0812">Transmembrane</keyword>
<dbReference type="InterPro" id="IPR055348">
    <property type="entry name" value="DctQ"/>
</dbReference>
<comment type="caution">
    <text evidence="7">Lacks conserved residue(s) required for the propagation of feature annotation.</text>
</comment>
<dbReference type="RefSeq" id="WP_271092400.1">
    <property type="nucleotide sequence ID" value="NZ_JAPJZH010000024.1"/>
</dbReference>
<reference evidence="9" key="1">
    <citation type="submission" date="2022-11" db="EMBL/GenBank/DDBJ databases">
        <title>Hoeflea poritis sp. nov., isolated from scleractinian coral Porites lutea.</title>
        <authorList>
            <person name="Zhang G."/>
            <person name="Wei Q."/>
            <person name="Cai L."/>
        </authorList>
    </citation>
    <scope>NUCLEOTIDE SEQUENCE</scope>
    <source>
        <strain evidence="9">E7-10</strain>
    </source>
</reference>
<comment type="subcellular location">
    <subcellularLocation>
        <location evidence="7">Cell inner membrane</location>
        <topology evidence="7">Multi-pass membrane protein</topology>
    </subcellularLocation>
    <subcellularLocation>
        <location evidence="1">Cell membrane</location>
        <topology evidence="1">Multi-pass membrane protein</topology>
    </subcellularLocation>
</comment>
<protein>
    <recommendedName>
        <fullName evidence="7">TRAP transporter small permease protein</fullName>
    </recommendedName>
</protein>
<accession>A0ABT4VV08</accession>
<keyword evidence="2 7" id="KW-0813">Transport</keyword>
<feature type="transmembrane region" description="Helical" evidence="7">
    <location>
        <begin position="121"/>
        <end position="142"/>
    </location>
</feature>
<evidence type="ECO:0000256" key="5">
    <source>
        <dbReference type="ARBA" id="ARBA00022989"/>
    </source>
</evidence>